<dbReference type="RefSeq" id="WP_304562805.1">
    <property type="nucleotide sequence ID" value="NZ_JAUQSZ010000016.1"/>
</dbReference>
<organism evidence="3 4">
    <name type="scientific">Sphingomonas immobilis</name>
    <dbReference type="NCBI Taxonomy" id="3063997"/>
    <lineage>
        <taxon>Bacteria</taxon>
        <taxon>Pseudomonadati</taxon>
        <taxon>Pseudomonadota</taxon>
        <taxon>Alphaproteobacteria</taxon>
        <taxon>Sphingomonadales</taxon>
        <taxon>Sphingomonadaceae</taxon>
        <taxon>Sphingomonas</taxon>
    </lineage>
</organism>
<comment type="subcellular location">
    <subcellularLocation>
        <location evidence="2">Cell membrane</location>
        <topology evidence="2">Lipid-anchor</topology>
    </subcellularLocation>
</comment>
<reference evidence="3" key="1">
    <citation type="submission" date="2023-07" db="EMBL/GenBank/DDBJ databases">
        <authorList>
            <person name="Kim M.K."/>
        </authorList>
    </citation>
    <scope>NUCLEOTIDE SEQUENCE</scope>
    <source>
        <strain evidence="3">CA1-15</strain>
    </source>
</reference>
<comment type="similarity">
    <text evidence="1 2">Belongs to the outer membrane factor (OMF) (TC 1.B.17) family.</text>
</comment>
<accession>A0ABT9A3J1</accession>
<gene>
    <name evidence="3" type="ORF">Q5H94_18905</name>
</gene>
<keyword evidence="2" id="KW-0449">Lipoprotein</keyword>
<comment type="caution">
    <text evidence="3">The sequence shown here is derived from an EMBL/GenBank/DDBJ whole genome shotgun (WGS) entry which is preliminary data.</text>
</comment>
<dbReference type="Proteomes" id="UP001176468">
    <property type="component" value="Unassembled WGS sequence"/>
</dbReference>
<sequence>MRHVAPLIALALLGGCTMAPKYVRSATPVPPAWPAGDAYAKADTAPLPAIGYRDIFRDARLQRIVEQALVNNRDLRVAAANIAAARAAYRIQHADLFPTIDAAASDTYRKNSGAGVNNNGGAAGSIANTTSVSVGTTAWEIDLFGRIRSLNDAALNRYFGTEAGAAATRLTLVGDIATAWLTYASDKSLLAIAEQTAANAKQSVTLTGRRLSGGIAPRTDLDQAQIVLRTAESDLAQQKTALAQDVNALQLLVGAPVDAALLPASIEEAGKSVAELPAGLDSRVLLRRPDVLQAEYELRATNAEIGAARAALFPTISLTALAGFSSTALSNLFTGGAFNYSVAPSVNYPIFRAGAGRAGVRQSEAQRDAALATYEKAIQTAFREVSDALARRGTIADQLKAQADLVASSSDNYKLSDARYKGGIDSFLQSLTAQQSLYSARRTQVATQLAAETNLVTLYRTLGGDASLDVAPGDTRPVPTSQ</sequence>
<protein>
    <submittedName>
        <fullName evidence="3">Efflux transporter outer membrane subunit</fullName>
    </submittedName>
</protein>
<keyword evidence="4" id="KW-1185">Reference proteome</keyword>
<proteinExistence type="inferred from homology"/>
<keyword evidence="2" id="KW-0472">Membrane</keyword>
<dbReference type="InterPro" id="IPR003423">
    <property type="entry name" value="OMP_efflux"/>
</dbReference>
<name>A0ABT9A3J1_9SPHN</name>
<evidence type="ECO:0000313" key="4">
    <source>
        <dbReference type="Proteomes" id="UP001176468"/>
    </source>
</evidence>
<dbReference type="InterPro" id="IPR010131">
    <property type="entry name" value="MdtP/NodT-like"/>
</dbReference>
<dbReference type="Pfam" id="PF02321">
    <property type="entry name" value="OEP"/>
    <property type="match status" value="2"/>
</dbReference>
<evidence type="ECO:0000256" key="1">
    <source>
        <dbReference type="ARBA" id="ARBA00007613"/>
    </source>
</evidence>
<keyword evidence="2" id="KW-0564">Palmitate</keyword>
<dbReference type="Gene3D" id="2.20.200.10">
    <property type="entry name" value="Outer membrane efflux proteins (OEP)"/>
    <property type="match status" value="1"/>
</dbReference>
<dbReference type="SUPFAM" id="SSF56954">
    <property type="entry name" value="Outer membrane efflux proteins (OEP)"/>
    <property type="match status" value="1"/>
</dbReference>
<dbReference type="PROSITE" id="PS51257">
    <property type="entry name" value="PROKAR_LIPOPROTEIN"/>
    <property type="match status" value="1"/>
</dbReference>
<keyword evidence="2" id="KW-0812">Transmembrane</keyword>
<dbReference type="PANTHER" id="PTHR30203">
    <property type="entry name" value="OUTER MEMBRANE CATION EFFLUX PROTEIN"/>
    <property type="match status" value="1"/>
</dbReference>
<keyword evidence="2" id="KW-1134">Transmembrane beta strand</keyword>
<evidence type="ECO:0000256" key="2">
    <source>
        <dbReference type="RuleBase" id="RU362097"/>
    </source>
</evidence>
<dbReference type="PANTHER" id="PTHR30203:SF32">
    <property type="entry name" value="CATION EFFLUX SYSTEM PROTEIN CUSC"/>
    <property type="match status" value="1"/>
</dbReference>
<dbReference type="NCBIfam" id="TIGR01845">
    <property type="entry name" value="outer_NodT"/>
    <property type="match status" value="1"/>
</dbReference>
<dbReference type="EMBL" id="JAUQSZ010000016">
    <property type="protein sequence ID" value="MDO7844406.1"/>
    <property type="molecule type" value="Genomic_DNA"/>
</dbReference>
<dbReference type="Gene3D" id="1.20.1600.10">
    <property type="entry name" value="Outer membrane efflux proteins (OEP)"/>
    <property type="match status" value="1"/>
</dbReference>
<evidence type="ECO:0000313" key="3">
    <source>
        <dbReference type="EMBL" id="MDO7844406.1"/>
    </source>
</evidence>